<protein>
    <submittedName>
        <fullName evidence="1">Uncharacterized protein</fullName>
    </submittedName>
</protein>
<dbReference type="EMBL" id="JAYRBN010000028">
    <property type="protein sequence ID" value="KAL2749181.1"/>
    <property type="molecule type" value="Genomic_DNA"/>
</dbReference>
<gene>
    <name evidence="1" type="ORF">V1477_002791</name>
</gene>
<accession>A0ABD2CVQ4</accession>
<sequence>MMFMEYKINFSIGIAGKPKDTVKAIRKIKKNKDDALLLYEHNYKETSMKFPRWKNKELDIENIDNRIWLTLQEGKKKNSIFLMKTKKEIKMLKEQKNNFK</sequence>
<keyword evidence="2" id="KW-1185">Reference proteome</keyword>
<proteinExistence type="predicted"/>
<reference evidence="1 2" key="1">
    <citation type="journal article" date="2024" name="Ann. Entomol. Soc. Am.">
        <title>Genomic analyses of the southern and eastern yellowjacket wasps (Hymenoptera: Vespidae) reveal evolutionary signatures of social life.</title>
        <authorList>
            <person name="Catto M.A."/>
            <person name="Caine P.B."/>
            <person name="Orr S.E."/>
            <person name="Hunt B.G."/>
            <person name="Goodisman M.A.D."/>
        </authorList>
    </citation>
    <scope>NUCLEOTIDE SEQUENCE [LARGE SCALE GENOMIC DNA]</scope>
    <source>
        <strain evidence="1">232</strain>
        <tissue evidence="1">Head and thorax</tissue>
    </source>
</reference>
<evidence type="ECO:0000313" key="1">
    <source>
        <dbReference type="EMBL" id="KAL2749181.1"/>
    </source>
</evidence>
<comment type="caution">
    <text evidence="1">The sequence shown here is derived from an EMBL/GenBank/DDBJ whole genome shotgun (WGS) entry which is preliminary data.</text>
</comment>
<organism evidence="1 2">
    <name type="scientific">Vespula maculifrons</name>
    <name type="common">Eastern yellow jacket</name>
    <name type="synonym">Wasp</name>
    <dbReference type="NCBI Taxonomy" id="7453"/>
    <lineage>
        <taxon>Eukaryota</taxon>
        <taxon>Metazoa</taxon>
        <taxon>Ecdysozoa</taxon>
        <taxon>Arthropoda</taxon>
        <taxon>Hexapoda</taxon>
        <taxon>Insecta</taxon>
        <taxon>Pterygota</taxon>
        <taxon>Neoptera</taxon>
        <taxon>Endopterygota</taxon>
        <taxon>Hymenoptera</taxon>
        <taxon>Apocrita</taxon>
        <taxon>Aculeata</taxon>
        <taxon>Vespoidea</taxon>
        <taxon>Vespidae</taxon>
        <taxon>Vespinae</taxon>
        <taxon>Vespula</taxon>
    </lineage>
</organism>
<evidence type="ECO:0000313" key="2">
    <source>
        <dbReference type="Proteomes" id="UP001607303"/>
    </source>
</evidence>
<dbReference type="AlphaFoldDB" id="A0ABD2CVQ4"/>
<name>A0ABD2CVQ4_VESMC</name>
<dbReference type="Proteomes" id="UP001607303">
    <property type="component" value="Unassembled WGS sequence"/>
</dbReference>